<dbReference type="AlphaFoldDB" id="A0A7X0D5I1"/>
<proteinExistence type="predicted"/>
<sequence>MNRRRIPGQVPLGEADPRYAEIRRTVIAEVRRAWEDLAEAKRWAAHSREWGPGDKLARARLRWALVLGYPSEGADLAVGRRHGWLDGIEHLDPGTQQPAGENPAIARARAYLADAEHTAP</sequence>
<accession>A0A7X0D5I1</accession>
<comment type="caution">
    <text evidence="1">The sequence shown here is derived from an EMBL/GenBank/DDBJ whole genome shotgun (WGS) entry which is preliminary data.</text>
</comment>
<dbReference type="RefSeq" id="WP_184075563.1">
    <property type="nucleotide sequence ID" value="NZ_JACHDS010000001.1"/>
</dbReference>
<evidence type="ECO:0000313" key="2">
    <source>
        <dbReference type="Proteomes" id="UP000546642"/>
    </source>
</evidence>
<dbReference type="EMBL" id="JACHDS010000001">
    <property type="protein sequence ID" value="MBB6172235.1"/>
    <property type="molecule type" value="Genomic_DNA"/>
</dbReference>
<gene>
    <name evidence="1" type="ORF">HNR23_002295</name>
</gene>
<protein>
    <submittedName>
        <fullName evidence="1">Uncharacterized protein</fullName>
    </submittedName>
</protein>
<evidence type="ECO:0000313" key="1">
    <source>
        <dbReference type="EMBL" id="MBB6172235.1"/>
    </source>
</evidence>
<name>A0A7X0D5I1_9ACTN</name>
<dbReference type="Proteomes" id="UP000546642">
    <property type="component" value="Unassembled WGS sequence"/>
</dbReference>
<organism evidence="1 2">
    <name type="scientific">Nocardiopsis mwathae</name>
    <dbReference type="NCBI Taxonomy" id="1472723"/>
    <lineage>
        <taxon>Bacteria</taxon>
        <taxon>Bacillati</taxon>
        <taxon>Actinomycetota</taxon>
        <taxon>Actinomycetes</taxon>
        <taxon>Streptosporangiales</taxon>
        <taxon>Nocardiopsidaceae</taxon>
        <taxon>Nocardiopsis</taxon>
    </lineage>
</organism>
<reference evidence="1 2" key="1">
    <citation type="submission" date="2020-08" db="EMBL/GenBank/DDBJ databases">
        <title>Sequencing the genomes of 1000 actinobacteria strains.</title>
        <authorList>
            <person name="Klenk H.-P."/>
        </authorList>
    </citation>
    <scope>NUCLEOTIDE SEQUENCE [LARGE SCALE GENOMIC DNA]</scope>
    <source>
        <strain evidence="1 2">DSM 46659</strain>
    </source>
</reference>
<keyword evidence="2" id="KW-1185">Reference proteome</keyword>